<name>A0A6J4P283_9CYAN</name>
<protein>
    <submittedName>
        <fullName evidence="1">Uncharacterized protein</fullName>
    </submittedName>
</protein>
<organism evidence="1">
    <name type="scientific">uncultured Microcoleus sp</name>
    <dbReference type="NCBI Taxonomy" id="259945"/>
    <lineage>
        <taxon>Bacteria</taxon>
        <taxon>Bacillati</taxon>
        <taxon>Cyanobacteriota</taxon>
        <taxon>Cyanophyceae</taxon>
        <taxon>Oscillatoriophycideae</taxon>
        <taxon>Oscillatoriales</taxon>
        <taxon>Microcoleaceae</taxon>
        <taxon>Microcoleus</taxon>
        <taxon>environmental samples</taxon>
    </lineage>
</organism>
<reference evidence="1" key="1">
    <citation type="submission" date="2020-02" db="EMBL/GenBank/DDBJ databases">
        <authorList>
            <person name="Meier V. D."/>
        </authorList>
    </citation>
    <scope>NUCLEOTIDE SEQUENCE</scope>
    <source>
        <strain evidence="1">AVDCRST_MAG84</strain>
    </source>
</reference>
<accession>A0A6J4P283</accession>
<proteinExistence type="predicted"/>
<dbReference type="AlphaFoldDB" id="A0A6J4P283"/>
<gene>
    <name evidence="1" type="ORF">AVDCRST_MAG84-6228</name>
</gene>
<sequence>MANREQFAYPVQDAICSHWCREKNSLFTTGEARASC</sequence>
<evidence type="ECO:0000313" key="1">
    <source>
        <dbReference type="EMBL" id="CAA9402899.1"/>
    </source>
</evidence>
<dbReference type="EMBL" id="CADCTZ010001517">
    <property type="protein sequence ID" value="CAA9402899.1"/>
    <property type="molecule type" value="Genomic_DNA"/>
</dbReference>